<dbReference type="AlphaFoldDB" id="A0A9D4LI30"/>
<gene>
    <name evidence="1" type="ORF">DPMN_100989</name>
</gene>
<dbReference type="Proteomes" id="UP000828390">
    <property type="component" value="Unassembled WGS sequence"/>
</dbReference>
<reference evidence="1" key="2">
    <citation type="submission" date="2020-11" db="EMBL/GenBank/DDBJ databases">
        <authorList>
            <person name="McCartney M.A."/>
            <person name="Auch B."/>
            <person name="Kono T."/>
            <person name="Mallez S."/>
            <person name="Becker A."/>
            <person name="Gohl D.M."/>
            <person name="Silverstein K.A.T."/>
            <person name="Koren S."/>
            <person name="Bechman K.B."/>
            <person name="Herman A."/>
            <person name="Abrahante J.E."/>
            <person name="Garbe J."/>
        </authorList>
    </citation>
    <scope>NUCLEOTIDE SEQUENCE</scope>
    <source>
        <strain evidence="1">Duluth1</strain>
        <tissue evidence="1">Whole animal</tissue>
    </source>
</reference>
<sequence length="103" mass="11709">MQKWVFSIQACAIAQSGTDFPSRDDPQIHSPNIDALARKSLLLKKAYSEPHVLPDVTATGFDACLRPGNVLAQGERELHDYTALLQKSRQDNRRYWKNIPPYK</sequence>
<evidence type="ECO:0000313" key="1">
    <source>
        <dbReference type="EMBL" id="KAH3858366.1"/>
    </source>
</evidence>
<comment type="caution">
    <text evidence="1">The sequence shown here is derived from an EMBL/GenBank/DDBJ whole genome shotgun (WGS) entry which is preliminary data.</text>
</comment>
<proteinExistence type="predicted"/>
<protein>
    <submittedName>
        <fullName evidence="1">Uncharacterized protein</fullName>
    </submittedName>
</protein>
<name>A0A9D4LI30_DREPO</name>
<reference evidence="1" key="1">
    <citation type="journal article" date="2019" name="bioRxiv">
        <title>The Genome of the Zebra Mussel, Dreissena polymorpha: A Resource for Invasive Species Research.</title>
        <authorList>
            <person name="McCartney M.A."/>
            <person name="Auch B."/>
            <person name="Kono T."/>
            <person name="Mallez S."/>
            <person name="Zhang Y."/>
            <person name="Obille A."/>
            <person name="Becker A."/>
            <person name="Abrahante J.E."/>
            <person name="Garbe J."/>
            <person name="Badalamenti J.P."/>
            <person name="Herman A."/>
            <person name="Mangelson H."/>
            <person name="Liachko I."/>
            <person name="Sullivan S."/>
            <person name="Sone E.D."/>
            <person name="Koren S."/>
            <person name="Silverstein K.A.T."/>
            <person name="Beckman K.B."/>
            <person name="Gohl D.M."/>
        </authorList>
    </citation>
    <scope>NUCLEOTIDE SEQUENCE</scope>
    <source>
        <strain evidence="1">Duluth1</strain>
        <tissue evidence="1">Whole animal</tissue>
    </source>
</reference>
<organism evidence="1 2">
    <name type="scientific">Dreissena polymorpha</name>
    <name type="common">Zebra mussel</name>
    <name type="synonym">Mytilus polymorpha</name>
    <dbReference type="NCBI Taxonomy" id="45954"/>
    <lineage>
        <taxon>Eukaryota</taxon>
        <taxon>Metazoa</taxon>
        <taxon>Spiralia</taxon>
        <taxon>Lophotrochozoa</taxon>
        <taxon>Mollusca</taxon>
        <taxon>Bivalvia</taxon>
        <taxon>Autobranchia</taxon>
        <taxon>Heteroconchia</taxon>
        <taxon>Euheterodonta</taxon>
        <taxon>Imparidentia</taxon>
        <taxon>Neoheterodontei</taxon>
        <taxon>Myida</taxon>
        <taxon>Dreissenoidea</taxon>
        <taxon>Dreissenidae</taxon>
        <taxon>Dreissena</taxon>
    </lineage>
</organism>
<accession>A0A9D4LI30</accession>
<dbReference type="EMBL" id="JAIWYP010000003">
    <property type="protein sequence ID" value="KAH3858366.1"/>
    <property type="molecule type" value="Genomic_DNA"/>
</dbReference>
<evidence type="ECO:0000313" key="2">
    <source>
        <dbReference type="Proteomes" id="UP000828390"/>
    </source>
</evidence>
<keyword evidence="2" id="KW-1185">Reference proteome</keyword>